<reference evidence="2" key="1">
    <citation type="submission" date="2021-07" db="EMBL/GenBank/DDBJ databases">
        <authorList>
            <person name="Catto M.A."/>
            <person name="Jacobson A."/>
            <person name="Kennedy G."/>
            <person name="Labadie P."/>
            <person name="Hunt B.G."/>
            <person name="Srinivasan R."/>
        </authorList>
    </citation>
    <scope>NUCLEOTIDE SEQUENCE</scope>
    <source>
        <strain evidence="2">PL_HMW_Pooled</strain>
        <tissue evidence="2">Head</tissue>
    </source>
</reference>
<dbReference type="CDD" id="cd01650">
    <property type="entry name" value="RT_nLTR_like"/>
    <property type="match status" value="1"/>
</dbReference>
<dbReference type="SUPFAM" id="SSF56672">
    <property type="entry name" value="DNA/RNA polymerases"/>
    <property type="match status" value="1"/>
</dbReference>
<dbReference type="PROSITE" id="PS50878">
    <property type="entry name" value="RT_POL"/>
    <property type="match status" value="1"/>
</dbReference>
<sequence>MHHVAAAIRKKASSRVERLQDADGNILGTQEELERHAQEHFQRVLGAPPDAPPRPNTILDEAVVPSISDEDNEALLQPITSEELFEALQLSPRGRSPGEDGLTAEFYVTTWRILGKDFLEVTNAMLRHRSVARSHKRGIMTLIPKTATVERIGDLRPITLLNVDGKVFSRVVTRRLCKLQPKLLHPLQVRGGSGMRNMHGALTDLRDAVAAVDLANRQRGSKTAACLVSVDFAGAFNNVRHEYLWEVLLRYGVSSDFVKLVASMYSGATTRIRLNGQLTAAVLLGRGVRQGCPLSMLLFNIIMSPLMKVLNTRLLGLTLPDVIASGATYRLAATAYVDDATALLDSPKEVEVLSEVLELYGQESGLRVNAAKSKALPLGSWQRTTPCPYPYVDQVKILGVTFCRTVAGMIASNWPGRLRALRGALVDARLRVFNICQRVQYCNTYVLSILWHTAQVLPVPAGILRDVKRSLSKLLWAGEPLRVPFDVMVLPQSRGGLGLHDPGAKARAMFTSRWLTSQRSAEPSLSGGWLHVVEALYGRDEELPPPVKYFKVVREVRAAVPVPADTSGKDLNKTLLRSMMAASTAMPRVQGKDPGRQWAVVWRRLHSSLLPLSARAAWFRAVHDVVPTNFRLSRTNQADDHRCTTCGADDTVLHRLTACRPATQLIWKWAARTVALLTGSSEDDVPPDIFVCPDVAAPSKAAGDVLAWILGTVAEALLSGPVRDAGRVWRHLRGRKSEIVVTCPKETVDIINLVKIP</sequence>
<dbReference type="Pfam" id="PF00078">
    <property type="entry name" value="RVT_1"/>
    <property type="match status" value="1"/>
</dbReference>
<proteinExistence type="predicted"/>
<name>A0AAE1HJL9_9NEOP</name>
<evidence type="ECO:0000259" key="1">
    <source>
        <dbReference type="PROSITE" id="PS50878"/>
    </source>
</evidence>
<evidence type="ECO:0000313" key="3">
    <source>
        <dbReference type="Proteomes" id="UP001219518"/>
    </source>
</evidence>
<dbReference type="PANTHER" id="PTHR19446">
    <property type="entry name" value="REVERSE TRANSCRIPTASES"/>
    <property type="match status" value="1"/>
</dbReference>
<organism evidence="2 3">
    <name type="scientific">Frankliniella fusca</name>
    <dbReference type="NCBI Taxonomy" id="407009"/>
    <lineage>
        <taxon>Eukaryota</taxon>
        <taxon>Metazoa</taxon>
        <taxon>Ecdysozoa</taxon>
        <taxon>Arthropoda</taxon>
        <taxon>Hexapoda</taxon>
        <taxon>Insecta</taxon>
        <taxon>Pterygota</taxon>
        <taxon>Neoptera</taxon>
        <taxon>Paraneoptera</taxon>
        <taxon>Thysanoptera</taxon>
        <taxon>Terebrantia</taxon>
        <taxon>Thripoidea</taxon>
        <taxon>Thripidae</taxon>
        <taxon>Frankliniella</taxon>
    </lineage>
</organism>
<dbReference type="InterPro" id="IPR043502">
    <property type="entry name" value="DNA/RNA_pol_sf"/>
</dbReference>
<accession>A0AAE1HJL9</accession>
<keyword evidence="3" id="KW-1185">Reference proteome</keyword>
<dbReference type="EMBL" id="JAHWGI010001097">
    <property type="protein sequence ID" value="KAK3922571.1"/>
    <property type="molecule type" value="Genomic_DNA"/>
</dbReference>
<comment type="caution">
    <text evidence="2">The sequence shown here is derived from an EMBL/GenBank/DDBJ whole genome shotgun (WGS) entry which is preliminary data.</text>
</comment>
<gene>
    <name evidence="2" type="ORF">KUF71_012028</name>
</gene>
<evidence type="ECO:0000313" key="2">
    <source>
        <dbReference type="EMBL" id="KAK3922571.1"/>
    </source>
</evidence>
<protein>
    <submittedName>
        <fullName evidence="2">Transposon TX1 uncharacterized 149 kDa protein</fullName>
    </submittedName>
</protein>
<dbReference type="Proteomes" id="UP001219518">
    <property type="component" value="Unassembled WGS sequence"/>
</dbReference>
<feature type="domain" description="Reverse transcriptase" evidence="1">
    <location>
        <begin position="124"/>
        <end position="402"/>
    </location>
</feature>
<dbReference type="AlphaFoldDB" id="A0AAE1HJL9"/>
<dbReference type="InterPro" id="IPR000477">
    <property type="entry name" value="RT_dom"/>
</dbReference>
<reference evidence="2" key="2">
    <citation type="journal article" date="2023" name="BMC Genomics">
        <title>Pest status, molecular evolution, and epigenetic factors derived from the genome assembly of Frankliniella fusca, a thysanopteran phytovirus vector.</title>
        <authorList>
            <person name="Catto M.A."/>
            <person name="Labadie P.E."/>
            <person name="Jacobson A.L."/>
            <person name="Kennedy G.G."/>
            <person name="Srinivasan R."/>
            <person name="Hunt B.G."/>
        </authorList>
    </citation>
    <scope>NUCLEOTIDE SEQUENCE</scope>
    <source>
        <strain evidence="2">PL_HMW_Pooled</strain>
    </source>
</reference>
<dbReference type="GO" id="GO:0071897">
    <property type="term" value="P:DNA biosynthetic process"/>
    <property type="evidence" value="ECO:0007669"/>
    <property type="project" value="UniProtKB-ARBA"/>
</dbReference>